<keyword evidence="1 4" id="KW-0328">Glycosyltransferase</keyword>
<gene>
    <name evidence="4" type="primary">pdp_5</name>
    <name evidence="4" type="ORF">SDC9_72747</name>
</gene>
<protein>
    <submittedName>
        <fullName evidence="4">Pyrimidine-nucleoside phosphorylase</fullName>
        <ecNumber evidence="4">2.4.2.2</ecNumber>
    </submittedName>
</protein>
<dbReference type="SUPFAM" id="SSF54680">
    <property type="entry name" value="Pyrimidine nucleoside phosphorylase C-terminal domain"/>
    <property type="match status" value="1"/>
</dbReference>
<dbReference type="InterPro" id="IPR013102">
    <property type="entry name" value="PYNP_C"/>
</dbReference>
<organism evidence="4">
    <name type="scientific">bioreactor metagenome</name>
    <dbReference type="NCBI Taxonomy" id="1076179"/>
    <lineage>
        <taxon>unclassified sequences</taxon>
        <taxon>metagenomes</taxon>
        <taxon>ecological metagenomes</taxon>
    </lineage>
</organism>
<dbReference type="PANTHER" id="PTHR10515:SF0">
    <property type="entry name" value="THYMIDINE PHOSPHORYLASE"/>
    <property type="match status" value="1"/>
</dbReference>
<dbReference type="SUPFAM" id="SSF52418">
    <property type="entry name" value="Nucleoside phosphorylase/phosphoribosyltransferase catalytic domain"/>
    <property type="match status" value="1"/>
</dbReference>
<dbReference type="GO" id="GO:0006213">
    <property type="term" value="P:pyrimidine nucleoside metabolic process"/>
    <property type="evidence" value="ECO:0007669"/>
    <property type="project" value="InterPro"/>
</dbReference>
<comment type="caution">
    <text evidence="4">The sequence shown here is derived from an EMBL/GenBank/DDBJ whole genome shotgun (WGS) entry which is preliminary data.</text>
</comment>
<dbReference type="InterPro" id="IPR000053">
    <property type="entry name" value="Thymidine/pyrmidine_PPase"/>
</dbReference>
<dbReference type="PANTHER" id="PTHR10515">
    <property type="entry name" value="THYMIDINE PHOSPHORYLASE"/>
    <property type="match status" value="1"/>
</dbReference>
<evidence type="ECO:0000256" key="1">
    <source>
        <dbReference type="ARBA" id="ARBA00022676"/>
    </source>
</evidence>
<dbReference type="InterPro" id="IPR000312">
    <property type="entry name" value="Glycosyl_Trfase_fam3"/>
</dbReference>
<keyword evidence="2 4" id="KW-0808">Transferase</keyword>
<dbReference type="Pfam" id="PF07831">
    <property type="entry name" value="PYNP_C"/>
    <property type="match status" value="1"/>
</dbReference>
<dbReference type="Gene3D" id="3.40.1030.10">
    <property type="entry name" value="Nucleoside phosphorylase/phosphoribosyltransferase catalytic domain"/>
    <property type="match status" value="1"/>
</dbReference>
<proteinExistence type="predicted"/>
<dbReference type="GO" id="GO:0005829">
    <property type="term" value="C:cytosol"/>
    <property type="evidence" value="ECO:0007669"/>
    <property type="project" value="TreeGrafter"/>
</dbReference>
<accession>A0A644YCF8</accession>
<reference evidence="4" key="1">
    <citation type="submission" date="2019-08" db="EMBL/GenBank/DDBJ databases">
        <authorList>
            <person name="Kucharzyk K."/>
            <person name="Murdoch R.W."/>
            <person name="Higgins S."/>
            <person name="Loffler F."/>
        </authorList>
    </citation>
    <scope>NUCLEOTIDE SEQUENCE</scope>
</reference>
<evidence type="ECO:0000313" key="4">
    <source>
        <dbReference type="EMBL" id="MPM26246.1"/>
    </source>
</evidence>
<name>A0A644YCF8_9ZZZZ</name>
<dbReference type="EC" id="2.4.2.2" evidence="4"/>
<dbReference type="EMBL" id="VSSQ01004687">
    <property type="protein sequence ID" value="MPM26246.1"/>
    <property type="molecule type" value="Genomic_DNA"/>
</dbReference>
<dbReference type="AlphaFoldDB" id="A0A644YCF8"/>
<dbReference type="GO" id="GO:0006206">
    <property type="term" value="P:pyrimidine nucleobase metabolic process"/>
    <property type="evidence" value="ECO:0007669"/>
    <property type="project" value="InterPro"/>
</dbReference>
<dbReference type="GO" id="GO:0004645">
    <property type="term" value="F:1,4-alpha-oligoglucan phosphorylase activity"/>
    <property type="evidence" value="ECO:0007669"/>
    <property type="project" value="InterPro"/>
</dbReference>
<dbReference type="InterPro" id="IPR036566">
    <property type="entry name" value="PYNP-like_C_sf"/>
</dbReference>
<sequence>MLDVKVGSGAFMKTVEEATRLATLMVKMGKVLRREVVAVVTDMNQPLGLAVGNALEVREAVQLLSGLVPEGDALYEVCMLLGTQMLRLSKLASSDEEAREKLKKALNSGKGLEKLRAMIHELGGDETLLTPEGMDSLCKVKRHVEVTAEQDGYVVGMQAELIGRAAQVLGAGRATKADKIDPAVGLVMHKRVGDPIKQGESICTLYVNDETFLDDAIVTMHEAVCIGSKPDQVAPMVYDVIR</sequence>
<dbReference type="SMART" id="SM00941">
    <property type="entry name" value="PYNP_C"/>
    <property type="match status" value="1"/>
</dbReference>
<dbReference type="Gene3D" id="3.90.1170.30">
    <property type="entry name" value="Pyrimidine nucleoside phosphorylase-like, C-terminal domain"/>
    <property type="match status" value="1"/>
</dbReference>
<dbReference type="InterPro" id="IPR035902">
    <property type="entry name" value="Nuc_phospho_transferase"/>
</dbReference>
<dbReference type="GO" id="GO:0009032">
    <property type="term" value="F:thymidine phosphorylase activity"/>
    <property type="evidence" value="ECO:0007669"/>
    <property type="project" value="TreeGrafter"/>
</dbReference>
<dbReference type="Pfam" id="PF00591">
    <property type="entry name" value="Glycos_transf_3"/>
    <property type="match status" value="1"/>
</dbReference>
<evidence type="ECO:0000256" key="2">
    <source>
        <dbReference type="ARBA" id="ARBA00022679"/>
    </source>
</evidence>
<evidence type="ECO:0000259" key="3">
    <source>
        <dbReference type="SMART" id="SM00941"/>
    </source>
</evidence>
<feature type="domain" description="Pyrimidine nucleoside phosphorylase C-terminal" evidence="3">
    <location>
        <begin position="153"/>
        <end position="227"/>
    </location>
</feature>